<accession>A0A1F4VJ06</accession>
<evidence type="ECO:0000313" key="5">
    <source>
        <dbReference type="EMBL" id="OGC57181.1"/>
    </source>
</evidence>
<dbReference type="CDD" id="cd00320">
    <property type="entry name" value="cpn10"/>
    <property type="match status" value="1"/>
</dbReference>
<organism evidence="5 6">
    <name type="scientific">candidate division WWE3 bacterium RIFCSPLOWO2_12_FULL_36_10</name>
    <dbReference type="NCBI Taxonomy" id="1802630"/>
    <lineage>
        <taxon>Bacteria</taxon>
        <taxon>Katanobacteria</taxon>
    </lineage>
</organism>
<dbReference type="InterPro" id="IPR020818">
    <property type="entry name" value="Chaperonin_GroES"/>
</dbReference>
<dbReference type="AlphaFoldDB" id="A0A1F4VJ06"/>
<dbReference type="NCBIfam" id="NF001533">
    <property type="entry name" value="PRK00364.2-4"/>
    <property type="match status" value="1"/>
</dbReference>
<comment type="caution">
    <text evidence="5">The sequence shown here is derived from an EMBL/GenBank/DDBJ whole genome shotgun (WGS) entry which is preliminary data.</text>
</comment>
<dbReference type="GO" id="GO:0044183">
    <property type="term" value="F:protein folding chaperone"/>
    <property type="evidence" value="ECO:0007669"/>
    <property type="project" value="InterPro"/>
</dbReference>
<evidence type="ECO:0000313" key="6">
    <source>
        <dbReference type="Proteomes" id="UP000177763"/>
    </source>
</evidence>
<dbReference type="PANTHER" id="PTHR10772">
    <property type="entry name" value="10 KDA HEAT SHOCK PROTEIN"/>
    <property type="match status" value="1"/>
</dbReference>
<comment type="similarity">
    <text evidence="1 3 4">Belongs to the GroES chaperonin family.</text>
</comment>
<name>A0A1F4VJ06_UNCKA</name>
<protein>
    <recommendedName>
        <fullName evidence="3">Co-chaperonin GroES</fullName>
    </recommendedName>
    <alternativeName>
        <fullName evidence="3">10 kDa chaperonin</fullName>
    </alternativeName>
    <alternativeName>
        <fullName evidence="3">Chaperonin-10</fullName>
        <shortName evidence="3">Cpn10</shortName>
    </alternativeName>
</protein>
<dbReference type="FunFam" id="2.30.33.40:FF:000001">
    <property type="entry name" value="10 kDa chaperonin"/>
    <property type="match status" value="1"/>
</dbReference>
<dbReference type="GO" id="GO:0046872">
    <property type="term" value="F:metal ion binding"/>
    <property type="evidence" value="ECO:0007669"/>
    <property type="project" value="TreeGrafter"/>
</dbReference>
<sequence length="105" mass="11587">MTKTSSTAKEKIKPLADYLMIEPLEQETTLPSGIILPDTAKEKPQKGRIIATGKGKKNEKGEIVSLEVKVGDVVMYKKWGGTEVKLDGKEYLLVREEDVLAIVEA</sequence>
<dbReference type="Proteomes" id="UP000177763">
    <property type="component" value="Unassembled WGS sequence"/>
</dbReference>
<dbReference type="STRING" id="1802630.A3H26_02530"/>
<evidence type="ECO:0000256" key="2">
    <source>
        <dbReference type="ARBA" id="ARBA00023186"/>
    </source>
</evidence>
<dbReference type="GO" id="GO:0005524">
    <property type="term" value="F:ATP binding"/>
    <property type="evidence" value="ECO:0007669"/>
    <property type="project" value="InterPro"/>
</dbReference>
<dbReference type="GO" id="GO:0051087">
    <property type="term" value="F:protein-folding chaperone binding"/>
    <property type="evidence" value="ECO:0007669"/>
    <property type="project" value="TreeGrafter"/>
</dbReference>
<dbReference type="GO" id="GO:0051082">
    <property type="term" value="F:unfolded protein binding"/>
    <property type="evidence" value="ECO:0007669"/>
    <property type="project" value="TreeGrafter"/>
</dbReference>
<proteinExistence type="inferred from homology"/>
<dbReference type="InterPro" id="IPR011032">
    <property type="entry name" value="GroES-like_sf"/>
</dbReference>
<evidence type="ECO:0000256" key="4">
    <source>
        <dbReference type="RuleBase" id="RU000535"/>
    </source>
</evidence>
<dbReference type="PANTHER" id="PTHR10772:SF63">
    <property type="entry name" value="20 KDA CHAPERONIN, CHLOROPLASTIC"/>
    <property type="match status" value="1"/>
</dbReference>
<keyword evidence="3" id="KW-0963">Cytoplasm</keyword>
<dbReference type="PRINTS" id="PR00297">
    <property type="entry name" value="CHAPERONIN10"/>
</dbReference>
<dbReference type="HAMAP" id="MF_00580">
    <property type="entry name" value="CH10"/>
    <property type="match status" value="1"/>
</dbReference>
<dbReference type="Gene3D" id="2.30.33.40">
    <property type="entry name" value="GroES chaperonin"/>
    <property type="match status" value="1"/>
</dbReference>
<comment type="subcellular location">
    <subcellularLocation>
        <location evidence="3">Cytoplasm</location>
    </subcellularLocation>
</comment>
<evidence type="ECO:0000256" key="1">
    <source>
        <dbReference type="ARBA" id="ARBA00006975"/>
    </source>
</evidence>
<evidence type="ECO:0000256" key="3">
    <source>
        <dbReference type="HAMAP-Rule" id="MF_00580"/>
    </source>
</evidence>
<dbReference type="Pfam" id="PF00166">
    <property type="entry name" value="Cpn10"/>
    <property type="match status" value="1"/>
</dbReference>
<dbReference type="SMART" id="SM00883">
    <property type="entry name" value="Cpn10"/>
    <property type="match status" value="1"/>
</dbReference>
<dbReference type="EMBL" id="MEVN01000020">
    <property type="protein sequence ID" value="OGC57181.1"/>
    <property type="molecule type" value="Genomic_DNA"/>
</dbReference>
<keyword evidence="2 3" id="KW-0143">Chaperone</keyword>
<comment type="subunit">
    <text evidence="3">Heptamer of 7 subunits arranged in a ring. Interacts with the chaperonin GroEL.</text>
</comment>
<gene>
    <name evidence="3" type="primary">groES</name>
    <name evidence="3" type="synonym">groS</name>
    <name evidence="5" type="ORF">A3H26_02530</name>
</gene>
<dbReference type="SUPFAM" id="SSF50129">
    <property type="entry name" value="GroES-like"/>
    <property type="match status" value="1"/>
</dbReference>
<dbReference type="NCBIfam" id="NF001531">
    <property type="entry name" value="PRK00364.2-2"/>
    <property type="match status" value="1"/>
</dbReference>
<reference evidence="5 6" key="1">
    <citation type="journal article" date="2016" name="Nat. Commun.">
        <title>Thousands of microbial genomes shed light on interconnected biogeochemical processes in an aquifer system.</title>
        <authorList>
            <person name="Anantharaman K."/>
            <person name="Brown C.T."/>
            <person name="Hug L.A."/>
            <person name="Sharon I."/>
            <person name="Castelle C.J."/>
            <person name="Probst A.J."/>
            <person name="Thomas B.C."/>
            <person name="Singh A."/>
            <person name="Wilkins M.J."/>
            <person name="Karaoz U."/>
            <person name="Brodie E.L."/>
            <person name="Williams K.H."/>
            <person name="Hubbard S.S."/>
            <person name="Banfield J.F."/>
        </authorList>
    </citation>
    <scope>NUCLEOTIDE SEQUENCE [LARGE SCALE GENOMIC DNA]</scope>
</reference>
<dbReference type="GO" id="GO:0005737">
    <property type="term" value="C:cytoplasm"/>
    <property type="evidence" value="ECO:0007669"/>
    <property type="project" value="UniProtKB-SubCell"/>
</dbReference>
<dbReference type="InterPro" id="IPR037124">
    <property type="entry name" value="Chaperonin_GroES_sf"/>
</dbReference>
<comment type="function">
    <text evidence="3 4">Together with the chaperonin GroEL, plays an essential role in assisting protein folding. The GroEL-GroES system forms a nano-cage that allows encapsulation of the non-native substrate proteins and provides a physical environment optimized to promote and accelerate protein folding. GroES binds to the apical surface of the GroEL ring, thereby capping the opening of the GroEL channel.</text>
</comment>